<comment type="pathway">
    <text evidence="6">Isoprenoid biosynthesis; isopentenyl diphosphate biosynthesis via DXP pathway; isopentenyl diphosphate from 1-deoxy-D-xylulose 5-phosphate: step 6/6.</text>
</comment>
<feature type="domain" description="S1 motif" evidence="7">
    <location>
        <begin position="475"/>
        <end position="544"/>
    </location>
</feature>
<evidence type="ECO:0000313" key="8">
    <source>
        <dbReference type="EMBL" id="AZT90380.1"/>
    </source>
</evidence>
<feature type="binding site" evidence="6">
    <location>
        <position position="12"/>
    </location>
    <ligand>
        <name>[4Fe-4S] cluster</name>
        <dbReference type="ChEBI" id="CHEBI:49883"/>
    </ligand>
</feature>
<dbReference type="GO" id="GO:0046872">
    <property type="term" value="F:metal ion binding"/>
    <property type="evidence" value="ECO:0007669"/>
    <property type="project" value="UniProtKB-KW"/>
</dbReference>
<dbReference type="GO" id="GO:0051745">
    <property type="term" value="F:4-hydroxy-3-methylbut-2-enyl diphosphate reductase activity"/>
    <property type="evidence" value="ECO:0007669"/>
    <property type="project" value="UniProtKB-UniRule"/>
</dbReference>
<dbReference type="AlphaFoldDB" id="A0A3T0D5M9"/>
<feature type="binding site" evidence="6">
    <location>
        <position position="42"/>
    </location>
    <ligand>
        <name>(2E)-4-hydroxy-3-methylbut-2-enyl diphosphate</name>
        <dbReference type="ChEBI" id="CHEBI:128753"/>
    </ligand>
</feature>
<comment type="catalytic activity">
    <reaction evidence="6">
        <text>dimethylallyl diphosphate + 2 oxidized [2Fe-2S]-[ferredoxin] + H2O = (2E)-4-hydroxy-3-methylbut-2-enyl diphosphate + 2 reduced [2Fe-2S]-[ferredoxin] + 2 H(+)</text>
        <dbReference type="Rhea" id="RHEA:24825"/>
        <dbReference type="Rhea" id="RHEA-COMP:10000"/>
        <dbReference type="Rhea" id="RHEA-COMP:10001"/>
        <dbReference type="ChEBI" id="CHEBI:15377"/>
        <dbReference type="ChEBI" id="CHEBI:15378"/>
        <dbReference type="ChEBI" id="CHEBI:33737"/>
        <dbReference type="ChEBI" id="CHEBI:33738"/>
        <dbReference type="ChEBI" id="CHEBI:57623"/>
        <dbReference type="ChEBI" id="CHEBI:128753"/>
        <dbReference type="EC" id="1.17.7.4"/>
    </reaction>
</comment>
<proteinExistence type="inferred from homology"/>
<feature type="binding site" evidence="6">
    <location>
        <position position="223"/>
    </location>
    <ligand>
        <name>isopentenyl diphosphate</name>
        <dbReference type="ChEBI" id="CHEBI:128769"/>
    </ligand>
</feature>
<evidence type="ECO:0000256" key="3">
    <source>
        <dbReference type="ARBA" id="ARBA00023004"/>
    </source>
</evidence>
<sequence length="662" mass="75424">MIIKVAKNAGFCFGVERAVNGVIAWAKANKDKSVKVYGMLIHNSYVIEKLKELNVKVIENINEIEKGDIVFIRSHGVSMDEFSEIEKRASKVYDFTCPYVKKIHEIVRENSENGLDVIVVGDINHPEVKGIIGHVEKGRKCIVIDSLEKAKDAISQLGRNAVVVCQTTFDNAKWHEIKEYIENNTDYNVFDTVCKATITRQEEAKTLARDVDVMLVIGDKKSSNTNKLYQAIKDIKPTFFIERPQDLEGIDFTMVKKIGITAGASTSQEQINEIVEILEKRFNQIDNQDFAKLIDKGFAEIKRGEIVKGKIIKVEQDYLLVDIGYKAEGIIYKNEIFKNANVNLKNIFKENEIIEAVVIKESDEEGNVVLSKLKADSIYGFKELMAKFESKTPIKIVVKQIREKSIVGEFRGISVFVPISQWAEEVSSSVIGKVFEVEIVDIDTNKKIAFGSRKSLLRQAQEEKIQQAIESLDFNKDYDGVIAEIRQKGIVVNFEGLRGFVPASEISYSKRIEDVKRLFKVGEQVKVRVIDIDKQKKQIYLSIKKTQEDEWIKKVKNLYLGMLVDVEVTKVLSFGLVVWILDCELDGFVHVSNIPLGYNQRLHNLYKVGDKIKAKIIEIDEQRRRIGLSLKDLYEEEEKIAEHKEDFVITIADIVNNIKLDS</sequence>
<feature type="binding site" evidence="6">
    <location>
        <position position="42"/>
    </location>
    <ligand>
        <name>isopentenyl diphosphate</name>
        <dbReference type="ChEBI" id="CHEBI:128769"/>
    </ligand>
</feature>
<dbReference type="NCBIfam" id="TIGR00216">
    <property type="entry name" value="ispH_lytB"/>
    <property type="match status" value="1"/>
</dbReference>
<feature type="binding site" evidence="6">
    <location>
        <position position="222"/>
    </location>
    <ligand>
        <name>(2E)-4-hydroxy-3-methylbut-2-enyl diphosphate</name>
        <dbReference type="ChEBI" id="CHEBI:128753"/>
    </ligand>
</feature>
<protein>
    <recommendedName>
        <fullName evidence="6">4-hydroxy-3-methylbut-2-enyl diphosphate reductase</fullName>
        <shortName evidence="6">HMBPP reductase</shortName>
        <ecNumber evidence="6">1.17.7.4</ecNumber>
    </recommendedName>
</protein>
<evidence type="ECO:0000256" key="4">
    <source>
        <dbReference type="ARBA" id="ARBA00023014"/>
    </source>
</evidence>
<dbReference type="EC" id="1.17.7.4" evidence="6"/>
<feature type="binding site" evidence="6">
    <location>
        <position position="222"/>
    </location>
    <ligand>
        <name>isopentenyl diphosphate</name>
        <dbReference type="ChEBI" id="CHEBI:128769"/>
    </ligand>
</feature>
<dbReference type="Proteomes" id="UP000282930">
    <property type="component" value="Chromosome"/>
</dbReference>
<feature type="binding site" evidence="6">
    <location>
        <position position="125"/>
    </location>
    <ligand>
        <name>(2E)-4-hydroxy-3-methylbut-2-enyl diphosphate</name>
        <dbReference type="ChEBI" id="CHEBI:128753"/>
    </ligand>
</feature>
<dbReference type="FunFam" id="2.40.50.140:FF:000103">
    <property type="entry name" value="protein RRP5 homolog"/>
    <property type="match status" value="1"/>
</dbReference>
<feature type="binding site" evidence="6">
    <location>
        <position position="75"/>
    </location>
    <ligand>
        <name>dimethylallyl diphosphate</name>
        <dbReference type="ChEBI" id="CHEBI:57623"/>
    </ligand>
</feature>
<keyword evidence="3 6" id="KW-0408">Iron</keyword>
<comment type="similarity">
    <text evidence="6">Belongs to the IspH family.</text>
</comment>
<dbReference type="InterPro" id="IPR012340">
    <property type="entry name" value="NA-bd_OB-fold"/>
</dbReference>
<keyword evidence="1 6" id="KW-0004">4Fe-4S</keyword>
<comment type="catalytic activity">
    <reaction evidence="6">
        <text>isopentenyl diphosphate + 2 oxidized [2Fe-2S]-[ferredoxin] + H2O = (2E)-4-hydroxy-3-methylbut-2-enyl diphosphate + 2 reduced [2Fe-2S]-[ferredoxin] + 2 H(+)</text>
        <dbReference type="Rhea" id="RHEA:24488"/>
        <dbReference type="Rhea" id="RHEA-COMP:10000"/>
        <dbReference type="Rhea" id="RHEA-COMP:10001"/>
        <dbReference type="ChEBI" id="CHEBI:15377"/>
        <dbReference type="ChEBI" id="CHEBI:15378"/>
        <dbReference type="ChEBI" id="CHEBI:33737"/>
        <dbReference type="ChEBI" id="CHEBI:33738"/>
        <dbReference type="ChEBI" id="CHEBI:128753"/>
        <dbReference type="ChEBI" id="CHEBI:128769"/>
        <dbReference type="EC" id="1.17.7.4"/>
    </reaction>
</comment>
<comment type="cofactor">
    <cofactor evidence="6">
        <name>[4Fe-4S] cluster</name>
        <dbReference type="ChEBI" id="CHEBI:49883"/>
    </cofactor>
    <text evidence="6">Binds 1 [4Fe-4S] cluster per subunit.</text>
</comment>
<feature type="binding site" evidence="6">
    <location>
        <position position="224"/>
    </location>
    <ligand>
        <name>dimethylallyl diphosphate</name>
        <dbReference type="ChEBI" id="CHEBI:57623"/>
    </ligand>
</feature>
<evidence type="ECO:0000256" key="5">
    <source>
        <dbReference type="ARBA" id="ARBA00025604"/>
    </source>
</evidence>
<feature type="binding site" evidence="6">
    <location>
        <position position="223"/>
    </location>
    <ligand>
        <name>(2E)-4-hydroxy-3-methylbut-2-enyl diphosphate</name>
        <dbReference type="ChEBI" id="CHEBI:128753"/>
    </ligand>
</feature>
<dbReference type="EMBL" id="CP034791">
    <property type="protein sequence ID" value="AZT90380.1"/>
    <property type="molecule type" value="Genomic_DNA"/>
</dbReference>
<comment type="pathway">
    <text evidence="6">Isoprenoid biosynthesis; dimethylallyl diphosphate biosynthesis; dimethylallyl diphosphate from (2E)-4-hydroxy-3-methylbutenyl diphosphate: step 1/1.</text>
</comment>
<accession>A0A3T0D5M9</accession>
<feature type="binding site" evidence="6">
    <location>
        <position position="265"/>
    </location>
    <ligand>
        <name>isopentenyl diphosphate</name>
        <dbReference type="ChEBI" id="CHEBI:128769"/>
    </ligand>
</feature>
<feature type="binding site" evidence="6">
    <location>
        <position position="167"/>
    </location>
    <ligand>
        <name>(2E)-4-hydroxy-3-methylbut-2-enyl diphosphate</name>
        <dbReference type="ChEBI" id="CHEBI:128753"/>
    </ligand>
</feature>
<keyword evidence="6" id="KW-0414">Isoprene biosynthesis</keyword>
<dbReference type="GO" id="GO:0051539">
    <property type="term" value="F:4 iron, 4 sulfur cluster binding"/>
    <property type="evidence" value="ECO:0007669"/>
    <property type="project" value="UniProtKB-UniRule"/>
</dbReference>
<feature type="domain" description="S1 motif" evidence="7">
    <location>
        <begin position="561"/>
        <end position="631"/>
    </location>
</feature>
<dbReference type="PROSITE" id="PS50126">
    <property type="entry name" value="S1"/>
    <property type="match status" value="3"/>
</dbReference>
<dbReference type="UniPathway" id="UPA00056">
    <property type="reaction ID" value="UER00097"/>
</dbReference>
<dbReference type="Pfam" id="PF02401">
    <property type="entry name" value="LYTB"/>
    <property type="match status" value="1"/>
</dbReference>
<dbReference type="Pfam" id="PF00575">
    <property type="entry name" value="S1"/>
    <property type="match status" value="3"/>
</dbReference>
<keyword evidence="2 6" id="KW-0479">Metal-binding</keyword>
<dbReference type="GO" id="GO:0019288">
    <property type="term" value="P:isopentenyl diphosphate biosynthetic process, methylerythritol 4-phosphate pathway"/>
    <property type="evidence" value="ECO:0007669"/>
    <property type="project" value="UniProtKB-UniRule"/>
</dbReference>
<dbReference type="PANTHER" id="PTHR30426">
    <property type="entry name" value="4-HYDROXY-3-METHYLBUT-2-ENYL DIPHOSPHATE REDUCTASE"/>
    <property type="match status" value="1"/>
</dbReference>
<feature type="binding site" evidence="6">
    <location>
        <position position="125"/>
    </location>
    <ligand>
        <name>dimethylallyl diphosphate</name>
        <dbReference type="ChEBI" id="CHEBI:57623"/>
    </ligand>
</feature>
<organism evidence="8 9">
    <name type="scientific">Caldicellulosiruptor changbaiensis</name>
    <dbReference type="NCBI Taxonomy" id="1222016"/>
    <lineage>
        <taxon>Bacteria</taxon>
        <taxon>Bacillati</taxon>
        <taxon>Bacillota</taxon>
        <taxon>Bacillota incertae sedis</taxon>
        <taxon>Caldicellulosiruptorales</taxon>
        <taxon>Caldicellulosiruptoraceae</taxon>
        <taxon>Caldicellulosiruptor</taxon>
    </lineage>
</organism>
<dbReference type="KEGG" id="ccha:ELD05_06840"/>
<dbReference type="CDD" id="cd13944">
    <property type="entry name" value="lytB_ispH"/>
    <property type="match status" value="1"/>
</dbReference>
<dbReference type="SMART" id="SM00316">
    <property type="entry name" value="S1"/>
    <property type="match status" value="4"/>
</dbReference>
<feature type="binding site" evidence="6">
    <location>
        <position position="223"/>
    </location>
    <ligand>
        <name>dimethylallyl diphosphate</name>
        <dbReference type="ChEBI" id="CHEBI:57623"/>
    </ligand>
</feature>
<dbReference type="PANTHER" id="PTHR30426:SF0">
    <property type="entry name" value="4-HYDROXY-3-METHYLBUT-2-ENYL DIPHOSPHATE REDUCTASE"/>
    <property type="match status" value="1"/>
</dbReference>
<feature type="domain" description="S1 motif" evidence="7">
    <location>
        <begin position="304"/>
        <end position="373"/>
    </location>
</feature>
<feature type="binding site" evidence="6">
    <location>
        <position position="265"/>
    </location>
    <ligand>
        <name>(2E)-4-hydroxy-3-methylbut-2-enyl diphosphate</name>
        <dbReference type="ChEBI" id="CHEBI:128753"/>
    </ligand>
</feature>
<dbReference type="GO" id="GO:0016114">
    <property type="term" value="P:terpenoid biosynthetic process"/>
    <property type="evidence" value="ECO:0007669"/>
    <property type="project" value="UniProtKB-UniRule"/>
</dbReference>
<gene>
    <name evidence="6 8" type="primary">ispH</name>
    <name evidence="8" type="ORF">ELD05_06840</name>
</gene>
<dbReference type="Gene3D" id="2.40.50.140">
    <property type="entry name" value="Nucleic acid-binding proteins"/>
    <property type="match status" value="3"/>
</dbReference>
<dbReference type="Gene3D" id="3.40.1010.20">
    <property type="entry name" value="4-hydroxy-3-methylbut-2-enyl diphosphate reductase, catalytic domain"/>
    <property type="match status" value="2"/>
</dbReference>
<dbReference type="InterPro" id="IPR035104">
    <property type="entry name" value="Ribosomal_protein_S1-like"/>
</dbReference>
<evidence type="ECO:0000256" key="6">
    <source>
        <dbReference type="HAMAP-Rule" id="MF_00191"/>
    </source>
</evidence>
<feature type="binding site" evidence="6">
    <location>
        <position position="125"/>
    </location>
    <ligand>
        <name>isopentenyl diphosphate</name>
        <dbReference type="ChEBI" id="CHEBI:128769"/>
    </ligand>
</feature>
<feature type="binding site" evidence="6">
    <location>
        <position position="224"/>
    </location>
    <ligand>
        <name>(2E)-4-hydroxy-3-methylbut-2-enyl diphosphate</name>
        <dbReference type="ChEBI" id="CHEBI:128753"/>
    </ligand>
</feature>
<feature type="binding site" evidence="6">
    <location>
        <position position="194"/>
    </location>
    <ligand>
        <name>[4Fe-4S] cluster</name>
        <dbReference type="ChEBI" id="CHEBI:49883"/>
    </ligand>
</feature>
<dbReference type="UniPathway" id="UPA00059">
    <property type="reaction ID" value="UER00105"/>
</dbReference>
<feature type="binding site" evidence="6">
    <location>
        <position position="97"/>
    </location>
    <ligand>
        <name>[4Fe-4S] cluster</name>
        <dbReference type="ChEBI" id="CHEBI:49883"/>
    </ligand>
</feature>
<dbReference type="GO" id="GO:0050992">
    <property type="term" value="P:dimethylallyl diphosphate biosynthetic process"/>
    <property type="evidence" value="ECO:0007669"/>
    <property type="project" value="UniProtKB-UniRule"/>
</dbReference>
<dbReference type="SUPFAM" id="SSF50249">
    <property type="entry name" value="Nucleic acid-binding proteins"/>
    <property type="match status" value="3"/>
</dbReference>
<feature type="binding site" evidence="6">
    <location>
        <position position="75"/>
    </location>
    <ligand>
        <name>(2E)-4-hydroxy-3-methylbut-2-enyl diphosphate</name>
        <dbReference type="ChEBI" id="CHEBI:128753"/>
    </ligand>
</feature>
<feature type="binding site" evidence="6">
    <location>
        <position position="42"/>
    </location>
    <ligand>
        <name>dimethylallyl diphosphate</name>
        <dbReference type="ChEBI" id="CHEBI:57623"/>
    </ligand>
</feature>
<dbReference type="InterPro" id="IPR003029">
    <property type="entry name" value="S1_domain"/>
</dbReference>
<dbReference type="CDD" id="cd05687">
    <property type="entry name" value="S1_RPS1_repeat_ec1_hs1"/>
    <property type="match status" value="1"/>
</dbReference>
<keyword evidence="9" id="KW-1185">Reference proteome</keyword>
<feature type="active site" description="Proton donor" evidence="6">
    <location>
        <position position="127"/>
    </location>
</feature>
<feature type="binding site" evidence="6">
    <location>
        <position position="75"/>
    </location>
    <ligand>
        <name>isopentenyl diphosphate</name>
        <dbReference type="ChEBI" id="CHEBI:128769"/>
    </ligand>
</feature>
<keyword evidence="4 6" id="KW-0411">Iron-sulfur</keyword>
<evidence type="ECO:0000256" key="2">
    <source>
        <dbReference type="ARBA" id="ARBA00022723"/>
    </source>
</evidence>
<dbReference type="Gene3D" id="3.40.50.11270">
    <property type="match status" value="1"/>
</dbReference>
<feature type="binding site" evidence="6">
    <location>
        <position position="224"/>
    </location>
    <ligand>
        <name>isopentenyl diphosphate</name>
        <dbReference type="ChEBI" id="CHEBI:128769"/>
    </ligand>
</feature>
<dbReference type="GO" id="GO:0003676">
    <property type="term" value="F:nucleic acid binding"/>
    <property type="evidence" value="ECO:0007669"/>
    <property type="project" value="InterPro"/>
</dbReference>
<dbReference type="HAMAP" id="MF_00191">
    <property type="entry name" value="IspH"/>
    <property type="match status" value="1"/>
</dbReference>
<evidence type="ECO:0000256" key="1">
    <source>
        <dbReference type="ARBA" id="ARBA00022485"/>
    </source>
</evidence>
<comment type="function">
    <text evidence="5">Binds mRNA; thus facilitating recognition of the initiation point. It is needed to translate mRNA with a short Shine-Dalgarno (SD) purine-rich sequence.</text>
</comment>
<evidence type="ECO:0000259" key="7">
    <source>
        <dbReference type="PROSITE" id="PS50126"/>
    </source>
</evidence>
<name>A0A3T0D5M9_9FIRM</name>
<comment type="function">
    <text evidence="6">Catalyzes the conversion of 1-hydroxy-2-methyl-2-(E)-butenyl 4-diphosphate (HMBPP) into a mixture of isopentenyl diphosphate (IPP) and dimethylallyl diphosphate (DMAPP). Acts in the terminal step of the DOXP/MEP pathway for isoprenoid precursor biosynthesis.</text>
</comment>
<feature type="binding site" evidence="6">
    <location>
        <position position="265"/>
    </location>
    <ligand>
        <name>dimethylallyl diphosphate</name>
        <dbReference type="ChEBI" id="CHEBI:57623"/>
    </ligand>
</feature>
<dbReference type="PRINTS" id="PR00681">
    <property type="entry name" value="RIBOSOMALS1"/>
</dbReference>
<dbReference type="RefSeq" id="WP_127351844.1">
    <property type="nucleotide sequence ID" value="NZ_CP034791.1"/>
</dbReference>
<dbReference type="InterPro" id="IPR003451">
    <property type="entry name" value="LytB/IspH"/>
</dbReference>
<reference evidence="8 9" key="1">
    <citation type="submission" date="2018-12" db="EMBL/GenBank/DDBJ databases">
        <title>Genome sequence from the cellulolytic species, Caldicellulosiruptor changbaiensis.</title>
        <authorList>
            <person name="Blumer-Schuette S.E."/>
            <person name="Mendoza C."/>
        </authorList>
    </citation>
    <scope>NUCLEOTIDE SEQUENCE [LARGE SCALE GENOMIC DNA]</scope>
    <source>
        <strain evidence="8 9">CBS-Z</strain>
    </source>
</reference>
<feature type="binding site" evidence="6">
    <location>
        <position position="222"/>
    </location>
    <ligand>
        <name>dimethylallyl diphosphate</name>
        <dbReference type="ChEBI" id="CHEBI:57623"/>
    </ligand>
</feature>
<keyword evidence="6 8" id="KW-0560">Oxidoreductase</keyword>
<evidence type="ECO:0000313" key="9">
    <source>
        <dbReference type="Proteomes" id="UP000282930"/>
    </source>
</evidence>